<accession>A0A183AM90</accession>
<proteinExistence type="predicted"/>
<reference evidence="5" key="1">
    <citation type="submission" date="2016-06" db="UniProtKB">
        <authorList>
            <consortium name="WormBaseParasite"/>
        </authorList>
    </citation>
    <scope>IDENTIFICATION</scope>
</reference>
<feature type="compositionally biased region" description="Polar residues" evidence="1">
    <location>
        <begin position="259"/>
        <end position="272"/>
    </location>
</feature>
<reference evidence="3 4" key="2">
    <citation type="submission" date="2018-11" db="EMBL/GenBank/DDBJ databases">
        <authorList>
            <consortium name="Pathogen Informatics"/>
        </authorList>
    </citation>
    <scope>NUCLEOTIDE SEQUENCE [LARGE SCALE GENOMIC DNA]</scope>
    <source>
        <strain evidence="3 4">Egypt</strain>
    </source>
</reference>
<dbReference type="OrthoDB" id="6286638at2759"/>
<evidence type="ECO:0000313" key="4">
    <source>
        <dbReference type="Proteomes" id="UP000272942"/>
    </source>
</evidence>
<feature type="compositionally biased region" description="Basic and acidic residues" evidence="1">
    <location>
        <begin position="435"/>
        <end position="445"/>
    </location>
</feature>
<dbReference type="InterPro" id="IPR055510">
    <property type="entry name" value="DUF7083"/>
</dbReference>
<dbReference type="AlphaFoldDB" id="A0A183AM90"/>
<gene>
    <name evidence="3" type="ORF">ECPE_LOCUS8075</name>
</gene>
<keyword evidence="4" id="KW-1185">Reference proteome</keyword>
<feature type="compositionally biased region" description="Basic and acidic residues" evidence="1">
    <location>
        <begin position="248"/>
        <end position="258"/>
    </location>
</feature>
<feature type="region of interest" description="Disordered" evidence="1">
    <location>
        <begin position="248"/>
        <end position="284"/>
    </location>
</feature>
<evidence type="ECO:0000313" key="3">
    <source>
        <dbReference type="EMBL" id="VDP82720.1"/>
    </source>
</evidence>
<dbReference type="Pfam" id="PF23309">
    <property type="entry name" value="DUF7083"/>
    <property type="match status" value="1"/>
</dbReference>
<feature type="compositionally biased region" description="Low complexity" evidence="1">
    <location>
        <begin position="420"/>
        <end position="434"/>
    </location>
</feature>
<feature type="region of interest" description="Disordered" evidence="1">
    <location>
        <begin position="418"/>
        <end position="454"/>
    </location>
</feature>
<evidence type="ECO:0000313" key="5">
    <source>
        <dbReference type="WBParaSite" id="ECPE_0000809701-mRNA-1"/>
    </source>
</evidence>
<evidence type="ECO:0000256" key="1">
    <source>
        <dbReference type="SAM" id="MobiDB-lite"/>
    </source>
</evidence>
<dbReference type="WBParaSite" id="ECPE_0000809701-mRNA-1">
    <property type="protein sequence ID" value="ECPE_0000809701-mRNA-1"/>
    <property type="gene ID" value="ECPE_0000809701"/>
</dbReference>
<sequence>MLQRLSTHPNPATPVTQSTSIDAVAGSITEFVYDLDTGTIFDSWFESLEYVFRVQFSEADDEWKMLLLLPKLGTKERGRHTDMILSKISRDFTFEETVQQLSDTFDNVGRLILIWRLSSRQTAVHLFPRSSYANPATSLPLSAPIPIESPLTSGGYVTRMRRELVSDLVQMIRPVATITKGDLLQSDVDTPLGRWQVTTDLIVEELVVDELAAPIWLRMRRKLRKHWEEAAIWLYDLSRMAFEASAAERRRVEGDQQEKPSTSSSGTQNNRASETRPRHPLGSAPVLSLNSLTYDQLVLNAPRSHQLLVLCVRGGGKATSQDERLCKRFSRLTAHCVSSRVQCAQMSLERYGGWLAKLLQHTRGGLPVRVRRDHDVSEDSHAPGTIFINLANCVGTVIAVNGARCYFSLYHPVIHRVESSGESSNSSDTAGSDTEACRRTLKPDPDAVQVARGGEGPRLRRRRIFAHAFGLDSDDDIDPDSLDMFEPSTRKRASSEYADDILLESELLDGLPNWLDRLFEGSLARHQLQEWPINMRGDDY</sequence>
<organism evidence="5">
    <name type="scientific">Echinostoma caproni</name>
    <dbReference type="NCBI Taxonomy" id="27848"/>
    <lineage>
        <taxon>Eukaryota</taxon>
        <taxon>Metazoa</taxon>
        <taxon>Spiralia</taxon>
        <taxon>Lophotrochozoa</taxon>
        <taxon>Platyhelminthes</taxon>
        <taxon>Trematoda</taxon>
        <taxon>Digenea</taxon>
        <taxon>Plagiorchiida</taxon>
        <taxon>Echinostomata</taxon>
        <taxon>Echinostomatoidea</taxon>
        <taxon>Echinostomatidae</taxon>
        <taxon>Echinostoma</taxon>
    </lineage>
</organism>
<evidence type="ECO:0000259" key="2">
    <source>
        <dbReference type="Pfam" id="PF23309"/>
    </source>
</evidence>
<protein>
    <submittedName>
        <fullName evidence="5">Mediator of RNA polymerase II transcription subunit 13</fullName>
    </submittedName>
</protein>
<feature type="domain" description="DUF7083" evidence="2">
    <location>
        <begin position="22"/>
        <end position="107"/>
    </location>
</feature>
<dbReference type="EMBL" id="UZAN01045493">
    <property type="protein sequence ID" value="VDP82720.1"/>
    <property type="molecule type" value="Genomic_DNA"/>
</dbReference>
<name>A0A183AM90_9TREM</name>
<dbReference type="Proteomes" id="UP000272942">
    <property type="component" value="Unassembled WGS sequence"/>
</dbReference>